<sequence>MNKFFLLLIFLVSLNNFSAHKPKVKVENFGNIKTFFISEFNFGAKTIASEELKMRIIGKLSKEISEKLGYKDTIIIERKTFLSYNKSNFYMLENDNSNYKLAVLDDGVVLKSNGKGLAIRIVSDKVDVIDVLKLVEYTIQNRLKINKSLVLRPYFHNEDEQIEVFANTEEFISKIVNQNSNLVDEIIKQEVILEEDTETIISWNKNEFVFKMNLEKFKPDNFYRDLLKNQFKIQDFKYFIKSDIYNFFLVFTTDQSFSFFDGHEENKILDVHIQKENTFYPFRISIEKMINKIVIYSRDYFYIYDIKKKLLQKIE</sequence>
<proteinExistence type="predicted"/>
<dbReference type="EMBL" id="JAOTEM010000005">
    <property type="protein sequence ID" value="MCU7618955.1"/>
    <property type="molecule type" value="Genomic_DNA"/>
</dbReference>
<organism evidence="1 2">
    <name type="scientific">Chryseobacterium edaphi</name>
    <dbReference type="NCBI Taxonomy" id="2976532"/>
    <lineage>
        <taxon>Bacteria</taxon>
        <taxon>Pseudomonadati</taxon>
        <taxon>Bacteroidota</taxon>
        <taxon>Flavobacteriia</taxon>
        <taxon>Flavobacteriales</taxon>
        <taxon>Weeksellaceae</taxon>
        <taxon>Chryseobacterium group</taxon>
        <taxon>Chryseobacterium</taxon>
    </lineage>
</organism>
<evidence type="ECO:0000313" key="2">
    <source>
        <dbReference type="Proteomes" id="UP001208649"/>
    </source>
</evidence>
<evidence type="ECO:0008006" key="3">
    <source>
        <dbReference type="Google" id="ProtNLM"/>
    </source>
</evidence>
<keyword evidence="2" id="KW-1185">Reference proteome</keyword>
<evidence type="ECO:0000313" key="1">
    <source>
        <dbReference type="EMBL" id="MCU7618955.1"/>
    </source>
</evidence>
<accession>A0ABT2W9S0</accession>
<comment type="caution">
    <text evidence="1">The sequence shown here is derived from an EMBL/GenBank/DDBJ whole genome shotgun (WGS) entry which is preliminary data.</text>
</comment>
<reference evidence="2" key="1">
    <citation type="submission" date="2023-07" db="EMBL/GenBank/DDBJ databases">
        <title>Chryseobacterium sp. strain PBS4-4 Genome sequencing and assembly.</title>
        <authorList>
            <person name="Jung Y."/>
        </authorList>
    </citation>
    <scope>NUCLEOTIDE SEQUENCE [LARGE SCALE GENOMIC DNA]</scope>
    <source>
        <strain evidence="2">PBS4-4</strain>
    </source>
</reference>
<gene>
    <name evidence="1" type="ORF">NZ698_17395</name>
</gene>
<name>A0ABT2W9S0_9FLAO</name>
<dbReference type="Proteomes" id="UP001208649">
    <property type="component" value="Unassembled WGS sequence"/>
</dbReference>
<protein>
    <recommendedName>
        <fullName evidence="3">DUF3857 domain-containing protein</fullName>
    </recommendedName>
</protein>
<dbReference type="RefSeq" id="WP_263004519.1">
    <property type="nucleotide sequence ID" value="NZ_JAOTEM010000005.1"/>
</dbReference>